<evidence type="ECO:0000256" key="2">
    <source>
        <dbReference type="SAM" id="Phobius"/>
    </source>
</evidence>
<reference evidence="3 4" key="2">
    <citation type="journal article" date="2019" name="G3 (Bethesda)">
        <title>Hybrid Assembly of the Genome of the Entomopathogenic Nematode Steinernema carpocapsae Identifies the X-Chromosome.</title>
        <authorList>
            <person name="Serra L."/>
            <person name="Macchietto M."/>
            <person name="Macias-Munoz A."/>
            <person name="McGill C.J."/>
            <person name="Rodriguez I.M."/>
            <person name="Rodriguez B."/>
            <person name="Murad R."/>
            <person name="Mortazavi A."/>
        </authorList>
    </citation>
    <scope>NUCLEOTIDE SEQUENCE [LARGE SCALE GENOMIC DNA]</scope>
    <source>
        <strain evidence="3 4">ALL</strain>
    </source>
</reference>
<dbReference type="Proteomes" id="UP000298663">
    <property type="component" value="Unassembled WGS sequence"/>
</dbReference>
<evidence type="ECO:0000256" key="1">
    <source>
        <dbReference type="SAM" id="MobiDB-lite"/>
    </source>
</evidence>
<dbReference type="EMBL" id="AZBU02000007">
    <property type="protein sequence ID" value="TKR70458.1"/>
    <property type="molecule type" value="Genomic_DNA"/>
</dbReference>
<organism evidence="3 4">
    <name type="scientific">Steinernema carpocapsae</name>
    <name type="common">Entomopathogenic nematode</name>
    <dbReference type="NCBI Taxonomy" id="34508"/>
    <lineage>
        <taxon>Eukaryota</taxon>
        <taxon>Metazoa</taxon>
        <taxon>Ecdysozoa</taxon>
        <taxon>Nematoda</taxon>
        <taxon>Chromadorea</taxon>
        <taxon>Rhabditida</taxon>
        <taxon>Tylenchina</taxon>
        <taxon>Panagrolaimomorpha</taxon>
        <taxon>Strongyloidoidea</taxon>
        <taxon>Steinernematidae</taxon>
        <taxon>Steinernema</taxon>
    </lineage>
</organism>
<comment type="caution">
    <text evidence="3">The sequence shown here is derived from an EMBL/GenBank/DDBJ whole genome shotgun (WGS) entry which is preliminary data.</text>
</comment>
<keyword evidence="2" id="KW-0472">Membrane</keyword>
<evidence type="ECO:0000313" key="3">
    <source>
        <dbReference type="EMBL" id="TKR70458.1"/>
    </source>
</evidence>
<keyword evidence="2" id="KW-0812">Transmembrane</keyword>
<reference evidence="3 4" key="1">
    <citation type="journal article" date="2015" name="Genome Biol.">
        <title>Comparative genomics of Steinernema reveals deeply conserved gene regulatory networks.</title>
        <authorList>
            <person name="Dillman A.R."/>
            <person name="Macchietto M."/>
            <person name="Porter C.F."/>
            <person name="Rogers A."/>
            <person name="Williams B."/>
            <person name="Antoshechkin I."/>
            <person name="Lee M.M."/>
            <person name="Goodwin Z."/>
            <person name="Lu X."/>
            <person name="Lewis E.E."/>
            <person name="Goodrich-Blair H."/>
            <person name="Stock S.P."/>
            <person name="Adams B.J."/>
            <person name="Sternberg P.W."/>
            <person name="Mortazavi A."/>
        </authorList>
    </citation>
    <scope>NUCLEOTIDE SEQUENCE [LARGE SCALE GENOMIC DNA]</scope>
    <source>
        <strain evidence="3 4">ALL</strain>
    </source>
</reference>
<name>A0A4U5MLW2_STECR</name>
<keyword evidence="2" id="KW-1133">Transmembrane helix</keyword>
<gene>
    <name evidence="3" type="ORF">L596_022486</name>
</gene>
<feature type="region of interest" description="Disordered" evidence="1">
    <location>
        <begin position="45"/>
        <end position="72"/>
    </location>
</feature>
<sequence length="124" mass="13852">MTRKMIYKNVEFEKDVINKIHLATIPSGIKAYRASFRASSLPCSTFSSSSSSSLRPLFSSSEQSSSMVTAGMIPRPAREDATTLQGAKLMPTEAKTAGDEYCKRIWLWRFFWIRCVGVVVSAFL</sequence>
<dbReference type="AlphaFoldDB" id="A0A4U5MLW2"/>
<feature type="compositionally biased region" description="Low complexity" evidence="1">
    <location>
        <begin position="45"/>
        <end position="66"/>
    </location>
</feature>
<feature type="transmembrane region" description="Helical" evidence="2">
    <location>
        <begin position="105"/>
        <end position="123"/>
    </location>
</feature>
<evidence type="ECO:0000313" key="4">
    <source>
        <dbReference type="Proteomes" id="UP000298663"/>
    </source>
</evidence>
<accession>A0A4U5MLW2</accession>
<proteinExistence type="predicted"/>
<protein>
    <submittedName>
        <fullName evidence="3">Uncharacterized protein</fullName>
    </submittedName>
</protein>
<keyword evidence="4" id="KW-1185">Reference proteome</keyword>